<protein>
    <submittedName>
        <fullName evidence="1">Uncharacterized protein</fullName>
    </submittedName>
</protein>
<gene>
    <name evidence="1" type="ORF">AZOBR_10328</name>
</gene>
<dbReference type="EMBL" id="HE577327">
    <property type="protein sequence ID" value="CCC96541.1"/>
    <property type="molecule type" value="Genomic_DNA"/>
</dbReference>
<evidence type="ECO:0000313" key="1">
    <source>
        <dbReference type="EMBL" id="CCC96541.1"/>
    </source>
</evidence>
<evidence type="ECO:0000313" key="2">
    <source>
        <dbReference type="Proteomes" id="UP000007319"/>
    </source>
</evidence>
<proteinExistence type="predicted"/>
<dbReference type="Proteomes" id="UP000007319">
    <property type="component" value="Chromosome"/>
</dbReference>
<organism evidence="1 2">
    <name type="scientific">Azospirillum baldaniorum</name>
    <dbReference type="NCBI Taxonomy" id="1064539"/>
    <lineage>
        <taxon>Bacteria</taxon>
        <taxon>Pseudomonadati</taxon>
        <taxon>Pseudomonadota</taxon>
        <taxon>Alphaproteobacteria</taxon>
        <taxon>Rhodospirillales</taxon>
        <taxon>Azospirillaceae</taxon>
        <taxon>Azospirillum</taxon>
    </lineage>
</organism>
<name>A0A9P1NKK4_9PROT</name>
<sequence>MIGLRARLTRFPAVVLPYRQGAMPRCGGSRAGLRRLAGAVQARVFALVEIAAGQDTLGRIRVWSGSFSAVEGIVE</sequence>
<keyword evidence="2" id="KW-1185">Reference proteome</keyword>
<accession>A0A9P1NKK4</accession>
<dbReference type="AlphaFoldDB" id="A0A9P1NKK4"/>
<reference evidence="1 2" key="1">
    <citation type="journal article" date="2011" name="PLoS Genet.">
        <title>Azospirillum genomes reveal transition of bacteria from aquatic to terrestrial environments.</title>
        <authorList>
            <person name="Wisniewski-Dye F."/>
            <person name="Borziak K."/>
            <person name="Khalsa-Moyers G."/>
            <person name="Alexandre G."/>
            <person name="Sukharnikov L.O."/>
            <person name="Wuichet K."/>
            <person name="Hurst G.B."/>
            <person name="McDonald W.H."/>
            <person name="Robertson J.S."/>
            <person name="Barbe V."/>
            <person name="Calteau A."/>
            <person name="Rouy Z."/>
            <person name="Mangenot S."/>
            <person name="Prigent-Combaret C."/>
            <person name="Normand P."/>
            <person name="Boyer M."/>
            <person name="Siguier P."/>
            <person name="Dessaux Y."/>
            <person name="Elmerich C."/>
            <person name="Condemine G."/>
            <person name="Krishnen G."/>
            <person name="Kennedy I."/>
            <person name="Paterson A.H."/>
            <person name="Gonzalez V."/>
            <person name="Mavingui P."/>
            <person name="Zhulin I.B."/>
        </authorList>
    </citation>
    <scope>NUCLEOTIDE SEQUENCE [LARGE SCALE GENOMIC DNA]</scope>
    <source>
        <strain evidence="1 2">Sp245</strain>
    </source>
</reference>
<dbReference type="KEGG" id="abs:AZOBR_10328"/>